<evidence type="ECO:0000313" key="2">
    <source>
        <dbReference type="EMBL" id="LAA00291.1"/>
    </source>
</evidence>
<accession>A0A2L2XW33</accession>
<dbReference type="EMBL" id="IAAA01007288">
    <property type="protein sequence ID" value="LAA00291.1"/>
    <property type="molecule type" value="mRNA"/>
</dbReference>
<evidence type="ECO:0000256" key="1">
    <source>
        <dbReference type="SAM" id="Phobius"/>
    </source>
</evidence>
<reference evidence="2" key="1">
    <citation type="journal article" date="2016" name="Mol. Ecol. Resour.">
        <title>Evaluation of the impact of RNA preservation methods of spiders for de novo transcriptome assembly.</title>
        <authorList>
            <person name="Kono N."/>
            <person name="Nakamura H."/>
            <person name="Ito Y."/>
            <person name="Tomita M."/>
            <person name="Arakawa K."/>
        </authorList>
    </citation>
    <scope>NUCLEOTIDE SEQUENCE</scope>
    <source>
        <tissue evidence="2">Whole body</tissue>
    </source>
</reference>
<keyword evidence="1" id="KW-0472">Membrane</keyword>
<organism evidence="2">
    <name type="scientific">Parasteatoda tepidariorum</name>
    <name type="common">Common house spider</name>
    <name type="synonym">Achaearanea tepidariorum</name>
    <dbReference type="NCBI Taxonomy" id="114398"/>
    <lineage>
        <taxon>Eukaryota</taxon>
        <taxon>Metazoa</taxon>
        <taxon>Ecdysozoa</taxon>
        <taxon>Arthropoda</taxon>
        <taxon>Chelicerata</taxon>
        <taxon>Arachnida</taxon>
        <taxon>Araneae</taxon>
        <taxon>Araneomorphae</taxon>
        <taxon>Entelegynae</taxon>
        <taxon>Araneoidea</taxon>
        <taxon>Theridiidae</taxon>
        <taxon>Parasteatoda</taxon>
    </lineage>
</organism>
<dbReference type="Pfam" id="PF15879">
    <property type="entry name" value="MWFE"/>
    <property type="match status" value="1"/>
</dbReference>
<name>A0A2L2XW33_PARTP</name>
<feature type="transmembrane region" description="Helical" evidence="1">
    <location>
        <begin position="6"/>
        <end position="30"/>
    </location>
</feature>
<keyword evidence="1" id="KW-0812">Transmembrane</keyword>
<sequence length="71" mass="8310">MWYEILPTLGIFSTFLLLPTVTPFFVNMAIRGQPHRRSAMDPEDRKLTMRDERLSGHIHKLYGLENIPDPK</sequence>
<proteinExistence type="evidence at transcript level"/>
<dbReference type="AlphaFoldDB" id="A0A2L2XW33"/>
<protein>
    <submittedName>
        <fullName evidence="2">Uncharacterized protein</fullName>
    </submittedName>
</protein>
<keyword evidence="1" id="KW-1133">Transmembrane helix</keyword>
<dbReference type="InterPro" id="IPR017384">
    <property type="entry name" value="NADH_Ub_cplx-1_asu_su-1"/>
</dbReference>